<keyword evidence="3" id="KW-0732">Signal</keyword>
<gene>
    <name evidence="4" type="ORF">Psi01_83450</name>
</gene>
<evidence type="ECO:0008006" key="6">
    <source>
        <dbReference type="Google" id="ProtNLM"/>
    </source>
</evidence>
<feature type="active site" evidence="1">
    <location>
        <position position="1291"/>
    </location>
</feature>
<dbReference type="EMBL" id="BOOJ01000096">
    <property type="protein sequence ID" value="GIH97715.1"/>
    <property type="molecule type" value="Genomic_DNA"/>
</dbReference>
<dbReference type="GO" id="GO:0019433">
    <property type="term" value="P:triglyceride catabolic process"/>
    <property type="evidence" value="ECO:0007669"/>
    <property type="project" value="TreeGrafter"/>
</dbReference>
<accession>A0A8J3WQ62</accession>
<dbReference type="PANTHER" id="PTHR37981">
    <property type="entry name" value="LIPASE 2"/>
    <property type="match status" value="1"/>
</dbReference>
<feature type="disulfide bond" evidence="2">
    <location>
        <begin position="1035"/>
        <end position="1073"/>
    </location>
</feature>
<protein>
    <recommendedName>
        <fullName evidence="6">GDSL-like Lipase/Acylhydrolase family protein</fullName>
    </recommendedName>
</protein>
<dbReference type="PANTHER" id="PTHR37981:SF1">
    <property type="entry name" value="SGNH HYDROLASE-TYPE ESTERASE DOMAIN-CONTAINING PROTEIN"/>
    <property type="match status" value="1"/>
</dbReference>
<feature type="chain" id="PRO_5035301699" description="GDSL-like Lipase/Acylhydrolase family protein" evidence="3">
    <location>
        <begin position="27"/>
        <end position="1317"/>
    </location>
</feature>
<dbReference type="InterPro" id="IPR037460">
    <property type="entry name" value="SEST-like"/>
</dbReference>
<evidence type="ECO:0000256" key="1">
    <source>
        <dbReference type="PIRSR" id="PIRSR637460-1"/>
    </source>
</evidence>
<sequence length="1317" mass="140058">MRGGMSRAAGVLAMLIVVLAPVPAQAASPAPAAPIMSATQDPHPAPDPPPQPVAAVEGAVEAAARDRVLGAQWRRSADRAWTTIGDASGFHVLVATERSGYAWRTVATLAEPGFDADQWIGNACLTRSGRHAVVVYAPRTFTNREELFNRGAFTAVVDLADGRVRKVAVQSSIAYHNPGCGDGESAVLSQGGGERMPKTRLFRLDAATARLGRPLELSGQVTSAVPVDSAIVAAAGPGLIKLDAAGRRSELVSAASVPAHLTVDGAGGVVYLEHARGQAQVRRLVSTAPGSAAVTLGHGPLTEVGIDAAAGQVYLTGELTTSSALPATVTKLSVPKAAGVSSAGRAALTQVIHDHRPDPRLPARDSALADHVRIDMIATATGSRLAFGLTPHDASAAGRALHPSLLRAAPSAAPRAAQQGDPADPIEEERTCAVARNDPRNQATQPKPRQVEWAADQAVRGALTVPRESNWKGLGMPAYSPQGLFPRTTLSGVPDSDIPAQVMLGILAQESNLWQASRVALPGVTANPLIGNFYGLSYTSTGSLTDWEINWAEADCGYGVSQMTDGMRLPHRTPAGQSVLPYQTQRAIALDFAANIAAGVQLLGRKWNEVRQAGLMINNGDHRKLENWFYAIWAYNSGFYPESNRFGVDRFGKPNNGAWGVGWANNPLNPAYDITRRPFMEFTYADAAQPQKWPYPEKVLGFAGHPIEAIESPDTLVAGFRPAWWAGDGSIGVQNRRNVKPPVDQFCDASNECNPAAGTAACTRADSKCWYHQSSTWKPDCDATCGNELLRFDPGYPYQGDGASYPPTCSRTGLPGNALVVDNLPASIPSARPGCSHPGSSGSFALAFAGDGSGNYPAKIDFHQLGAGYAGHFYFAHTRTGSMYAGTMQVTGTWTLDRPLSGWMRVLVHLPDHGAHTQQARYAIDTGNGFAADSAIASQKGKPVRYLSQARKANMWVSLGVYPVTGTPRVRLSSRTLDGYGEEDIAFDAVAFQPLPGRPRHQVAVLGDSYAAGEGAGDYYAESNASHGTTRWNACRRSADAWSRKLVLPTTRTPLGQLADDWSTDAELGSVACSGAKTENVRSNSSSAWPRGDGQFREISQIDSGVLTPATTLVLLIIGGNNSDGFSDAIEECSLRRDCQSADTFPEGFLPHFKGLIDIMLPDLEQTIADIRARAPAAEIVLVGYPRLFGTADLCPLYSVGERVALGELAVYLDFQQNHKLLNMPNRQHVSFASALTAFGGQGACGDGGELINNAVRGPKGEGDYHIGDPLIAPCWAWLEVGLCASRESFHPKDSGTDTYAQLIRNHLDSIFYQGHT</sequence>
<name>A0A8J3WQ62_9ACTN</name>
<proteinExistence type="predicted"/>
<evidence type="ECO:0000256" key="2">
    <source>
        <dbReference type="PIRSR" id="PIRSR637460-2"/>
    </source>
</evidence>
<evidence type="ECO:0000313" key="5">
    <source>
        <dbReference type="Proteomes" id="UP000619788"/>
    </source>
</evidence>
<comment type="caution">
    <text evidence="4">The sequence shown here is derived from an EMBL/GenBank/DDBJ whole genome shotgun (WGS) entry which is preliminary data.</text>
</comment>
<keyword evidence="5" id="KW-1185">Reference proteome</keyword>
<feature type="active site" description="Nucleophile" evidence="1">
    <location>
        <position position="1009"/>
    </location>
</feature>
<reference evidence="4 5" key="1">
    <citation type="submission" date="2021-01" db="EMBL/GenBank/DDBJ databases">
        <title>Whole genome shotgun sequence of Planobispora siamensis NBRC 107568.</title>
        <authorList>
            <person name="Komaki H."/>
            <person name="Tamura T."/>
        </authorList>
    </citation>
    <scope>NUCLEOTIDE SEQUENCE [LARGE SCALE GENOMIC DNA]</scope>
    <source>
        <strain evidence="4 5">NBRC 107568</strain>
    </source>
</reference>
<dbReference type="InterPro" id="IPR036514">
    <property type="entry name" value="SGNH_hydro_sf"/>
</dbReference>
<dbReference type="SUPFAM" id="SSF52266">
    <property type="entry name" value="SGNH hydrolase"/>
    <property type="match status" value="1"/>
</dbReference>
<dbReference type="Gene3D" id="3.40.50.1110">
    <property type="entry name" value="SGNH hydrolase"/>
    <property type="match status" value="1"/>
</dbReference>
<evidence type="ECO:0000313" key="4">
    <source>
        <dbReference type="EMBL" id="GIH97715.1"/>
    </source>
</evidence>
<evidence type="ECO:0000256" key="3">
    <source>
        <dbReference type="SAM" id="SignalP"/>
    </source>
</evidence>
<keyword evidence="2" id="KW-1015">Disulfide bond</keyword>
<feature type="disulfide bond" evidence="2">
    <location>
        <begin position="1195"/>
        <end position="1245"/>
    </location>
</feature>
<feature type="signal peptide" evidence="3">
    <location>
        <begin position="1"/>
        <end position="26"/>
    </location>
</feature>
<dbReference type="Proteomes" id="UP000619788">
    <property type="component" value="Unassembled WGS sequence"/>
</dbReference>
<organism evidence="4 5">
    <name type="scientific">Planobispora siamensis</name>
    <dbReference type="NCBI Taxonomy" id="936338"/>
    <lineage>
        <taxon>Bacteria</taxon>
        <taxon>Bacillati</taxon>
        <taxon>Actinomycetota</taxon>
        <taxon>Actinomycetes</taxon>
        <taxon>Streptosporangiales</taxon>
        <taxon>Streptosporangiaceae</taxon>
        <taxon>Planobispora</taxon>
    </lineage>
</organism>
<dbReference type="GO" id="GO:0004806">
    <property type="term" value="F:triacylglycerol lipase activity"/>
    <property type="evidence" value="ECO:0007669"/>
    <property type="project" value="TreeGrafter"/>
</dbReference>